<evidence type="ECO:0000313" key="6">
    <source>
        <dbReference type="EMBL" id="SFQ13950.1"/>
    </source>
</evidence>
<evidence type="ECO:0000256" key="2">
    <source>
        <dbReference type="ARBA" id="ARBA00022723"/>
    </source>
</evidence>
<dbReference type="CDD" id="cd07742">
    <property type="entry name" value="metallo-hydrolase-like_MBL-fold"/>
    <property type="match status" value="1"/>
</dbReference>
<evidence type="ECO:0000259" key="5">
    <source>
        <dbReference type="SMART" id="SM00849"/>
    </source>
</evidence>
<dbReference type="GO" id="GO:0016787">
    <property type="term" value="F:hydrolase activity"/>
    <property type="evidence" value="ECO:0007669"/>
    <property type="project" value="UniProtKB-KW"/>
</dbReference>
<dbReference type="SUPFAM" id="SSF56281">
    <property type="entry name" value="Metallo-hydrolase/oxidoreductase"/>
    <property type="match status" value="1"/>
</dbReference>
<keyword evidence="4" id="KW-0862">Zinc</keyword>
<protein>
    <submittedName>
        <fullName evidence="6">Glyoxylase, beta-lactamase superfamily II</fullName>
    </submittedName>
</protein>
<dbReference type="Pfam" id="PF00753">
    <property type="entry name" value="Lactamase_B"/>
    <property type="match status" value="1"/>
</dbReference>
<evidence type="ECO:0000256" key="4">
    <source>
        <dbReference type="ARBA" id="ARBA00022833"/>
    </source>
</evidence>
<gene>
    <name evidence="6" type="ORF">SAMN05421854_10934</name>
</gene>
<dbReference type="SMART" id="SM00849">
    <property type="entry name" value="Lactamase_B"/>
    <property type="match status" value="1"/>
</dbReference>
<dbReference type="InterPro" id="IPR051013">
    <property type="entry name" value="MBL_superfamily_lactonases"/>
</dbReference>
<dbReference type="PANTHER" id="PTHR42978">
    <property type="entry name" value="QUORUM-QUENCHING LACTONASE YTNP-RELATED-RELATED"/>
    <property type="match status" value="1"/>
</dbReference>
<keyword evidence="3" id="KW-0378">Hydrolase</keyword>
<proteinExistence type="inferred from homology"/>
<comment type="similarity">
    <text evidence="1">Belongs to the metallo-beta-lactamase superfamily.</text>
</comment>
<name>A0A1I5W2N7_9PSEU</name>
<dbReference type="PANTHER" id="PTHR42978:SF3">
    <property type="entry name" value="BLR3078 PROTEIN"/>
    <property type="match status" value="1"/>
</dbReference>
<dbReference type="EMBL" id="FOWC01000009">
    <property type="protein sequence ID" value="SFQ13950.1"/>
    <property type="molecule type" value="Genomic_DNA"/>
</dbReference>
<dbReference type="AlphaFoldDB" id="A0A1I5W2N7"/>
<dbReference type="RefSeq" id="WP_093575359.1">
    <property type="nucleotide sequence ID" value="NZ_FOWC01000009.1"/>
</dbReference>
<dbReference type="InterPro" id="IPR001279">
    <property type="entry name" value="Metallo-B-lactamas"/>
</dbReference>
<dbReference type="GO" id="GO:0046872">
    <property type="term" value="F:metal ion binding"/>
    <property type="evidence" value="ECO:0007669"/>
    <property type="project" value="UniProtKB-KW"/>
</dbReference>
<evidence type="ECO:0000256" key="3">
    <source>
        <dbReference type="ARBA" id="ARBA00022801"/>
    </source>
</evidence>
<dbReference type="STRING" id="112413.SAMN05421854_10934"/>
<evidence type="ECO:0000256" key="1">
    <source>
        <dbReference type="ARBA" id="ARBA00007749"/>
    </source>
</evidence>
<keyword evidence="2" id="KW-0479">Metal-binding</keyword>
<accession>A0A1I5W2N7</accession>
<dbReference type="Gene3D" id="3.60.15.10">
    <property type="entry name" value="Ribonuclease Z/Hydroxyacylglutathione hydrolase-like"/>
    <property type="match status" value="1"/>
</dbReference>
<reference evidence="7" key="1">
    <citation type="submission" date="2016-10" db="EMBL/GenBank/DDBJ databases">
        <authorList>
            <person name="Varghese N."/>
            <person name="Submissions S."/>
        </authorList>
    </citation>
    <scope>NUCLEOTIDE SEQUENCE [LARGE SCALE GENOMIC DNA]</scope>
    <source>
        <strain evidence="7">DSM 44637</strain>
    </source>
</reference>
<dbReference type="OrthoDB" id="3196337at2"/>
<sequence>MKVHHLNCGTMRPLGGKALDGRPGMLRRSTIVAHCLLVETADALVLVDTGFGTRGVTESRRWLGGPFMAMVGAKPAMAETAVAQIRALGRDPADVRHIVMTHLDVDHAGGLADFPDATVHVRTTERRAADSPKSFPEKTRYRAEQFAHSPLWSTYDEAGEKWFGFDAVRPLRGLPPEILLVPLPGHTHGHSGVAVDTGDGWLLHAGDAYFFHGEVAPVSPRCPPGMRAFEVLNQMDGSARRANLARLQALAREHQDEVSVFSAHSPVEFQALRRNTSQPSPS</sequence>
<organism evidence="6 7">
    <name type="scientific">Amycolatopsis rubida</name>
    <dbReference type="NCBI Taxonomy" id="112413"/>
    <lineage>
        <taxon>Bacteria</taxon>
        <taxon>Bacillati</taxon>
        <taxon>Actinomycetota</taxon>
        <taxon>Actinomycetes</taxon>
        <taxon>Pseudonocardiales</taxon>
        <taxon>Pseudonocardiaceae</taxon>
        <taxon>Amycolatopsis</taxon>
    </lineage>
</organism>
<dbReference type="InterPro" id="IPR036866">
    <property type="entry name" value="RibonucZ/Hydroxyglut_hydro"/>
</dbReference>
<feature type="domain" description="Metallo-beta-lactamase" evidence="5">
    <location>
        <begin position="32"/>
        <end position="264"/>
    </location>
</feature>
<dbReference type="Proteomes" id="UP000199137">
    <property type="component" value="Unassembled WGS sequence"/>
</dbReference>
<evidence type="ECO:0000313" key="7">
    <source>
        <dbReference type="Proteomes" id="UP000199137"/>
    </source>
</evidence>